<sequence>MSNVPGQGQAPMGLAERKSSSPVAAVFSFAKPCGYGHGTVRQAKNKKYRLPKPDVFNR</sequence>
<evidence type="ECO:0000256" key="1">
    <source>
        <dbReference type="SAM" id="MobiDB-lite"/>
    </source>
</evidence>
<evidence type="ECO:0000313" key="3">
    <source>
        <dbReference type="Proteomes" id="UP000576368"/>
    </source>
</evidence>
<feature type="region of interest" description="Disordered" evidence="1">
    <location>
        <begin position="34"/>
        <end position="58"/>
    </location>
</feature>
<protein>
    <submittedName>
        <fullName evidence="2">Uncharacterized protein</fullName>
    </submittedName>
</protein>
<gene>
    <name evidence="2" type="ORF">GGR15_004096</name>
</gene>
<name>A0A7X6BLG6_9BACT</name>
<comment type="caution">
    <text evidence="2">The sequence shown here is derived from an EMBL/GenBank/DDBJ whole genome shotgun (WGS) entry which is preliminary data.</text>
</comment>
<organism evidence="2 3">
    <name type="scientific">Butyricimonas paravirosa</name>
    <dbReference type="NCBI Taxonomy" id="1472417"/>
    <lineage>
        <taxon>Bacteria</taxon>
        <taxon>Pseudomonadati</taxon>
        <taxon>Bacteroidota</taxon>
        <taxon>Bacteroidia</taxon>
        <taxon>Bacteroidales</taxon>
        <taxon>Odoribacteraceae</taxon>
        <taxon>Butyricimonas</taxon>
    </lineage>
</organism>
<dbReference type="EMBL" id="JAATLI010000018">
    <property type="protein sequence ID" value="NJC20444.1"/>
    <property type="molecule type" value="Genomic_DNA"/>
</dbReference>
<proteinExistence type="predicted"/>
<evidence type="ECO:0000313" key="2">
    <source>
        <dbReference type="EMBL" id="NJC20444.1"/>
    </source>
</evidence>
<dbReference type="RefSeq" id="WP_229782487.1">
    <property type="nucleotide sequence ID" value="NZ_BMPA01000017.1"/>
</dbReference>
<accession>A0A7X6BLG6</accession>
<dbReference type="Proteomes" id="UP000576368">
    <property type="component" value="Unassembled WGS sequence"/>
</dbReference>
<reference evidence="2 3" key="1">
    <citation type="submission" date="2020-03" db="EMBL/GenBank/DDBJ databases">
        <title>Genomic Encyclopedia of Type Strains, Phase IV (KMG-IV): sequencing the most valuable type-strain genomes for metagenomic binning, comparative biology and taxonomic classification.</title>
        <authorList>
            <person name="Goeker M."/>
        </authorList>
    </citation>
    <scope>NUCLEOTIDE SEQUENCE [LARGE SCALE GENOMIC DNA]</scope>
    <source>
        <strain evidence="2 3">DSM 105722</strain>
    </source>
</reference>
<dbReference type="AlphaFoldDB" id="A0A7X6BLG6"/>